<keyword evidence="3" id="KW-1185">Reference proteome</keyword>
<dbReference type="AlphaFoldDB" id="A0ABD3HYT9"/>
<proteinExistence type="predicted"/>
<feature type="region of interest" description="Disordered" evidence="1">
    <location>
        <begin position="1"/>
        <end position="60"/>
    </location>
</feature>
<comment type="caution">
    <text evidence="2">The sequence shown here is derived from an EMBL/GenBank/DDBJ whole genome shotgun (WGS) entry which is preliminary data.</text>
</comment>
<evidence type="ECO:0000313" key="2">
    <source>
        <dbReference type="EMBL" id="KAL3696632.1"/>
    </source>
</evidence>
<feature type="compositionally biased region" description="Low complexity" evidence="1">
    <location>
        <begin position="46"/>
        <end position="56"/>
    </location>
</feature>
<organism evidence="2 3">
    <name type="scientific">Riccia sorocarpa</name>
    <dbReference type="NCBI Taxonomy" id="122646"/>
    <lineage>
        <taxon>Eukaryota</taxon>
        <taxon>Viridiplantae</taxon>
        <taxon>Streptophyta</taxon>
        <taxon>Embryophyta</taxon>
        <taxon>Marchantiophyta</taxon>
        <taxon>Marchantiopsida</taxon>
        <taxon>Marchantiidae</taxon>
        <taxon>Marchantiales</taxon>
        <taxon>Ricciaceae</taxon>
        <taxon>Riccia</taxon>
    </lineage>
</organism>
<name>A0ABD3HYT9_9MARC</name>
<protein>
    <submittedName>
        <fullName evidence="2">Uncharacterized protein</fullName>
    </submittedName>
</protein>
<evidence type="ECO:0000313" key="3">
    <source>
        <dbReference type="Proteomes" id="UP001633002"/>
    </source>
</evidence>
<gene>
    <name evidence="2" type="ORF">R1sor_010708</name>
</gene>
<sequence length="110" mass="12442">MHTPEKRTSRFAVENSLNGGDRKDSLISKYDTGKQHQLSNGVHGRSNASSASSLSSRPQWPRTYQNAMNSRLVGGPDVTDLFRKLVEFFSWSYAYLLQRKRPAWLPGCLP</sequence>
<dbReference type="EMBL" id="JBJQOH010000002">
    <property type="protein sequence ID" value="KAL3696632.1"/>
    <property type="molecule type" value="Genomic_DNA"/>
</dbReference>
<accession>A0ABD3HYT9</accession>
<reference evidence="2 3" key="1">
    <citation type="submission" date="2024-09" db="EMBL/GenBank/DDBJ databases">
        <title>Chromosome-scale assembly of Riccia sorocarpa.</title>
        <authorList>
            <person name="Paukszto L."/>
        </authorList>
    </citation>
    <scope>NUCLEOTIDE SEQUENCE [LARGE SCALE GENOMIC DNA]</scope>
    <source>
        <strain evidence="2">LP-2024</strain>
        <tissue evidence="2">Aerial parts of the thallus</tissue>
    </source>
</reference>
<evidence type="ECO:0000256" key="1">
    <source>
        <dbReference type="SAM" id="MobiDB-lite"/>
    </source>
</evidence>
<dbReference type="Proteomes" id="UP001633002">
    <property type="component" value="Unassembled WGS sequence"/>
</dbReference>
<feature type="compositionally biased region" description="Basic and acidic residues" evidence="1">
    <location>
        <begin position="20"/>
        <end position="34"/>
    </location>
</feature>